<dbReference type="Proteomes" id="UP000007812">
    <property type="component" value="Chromosome"/>
</dbReference>
<dbReference type="InterPro" id="IPR019752">
    <property type="entry name" value="Pyrv/ketoisovalerate_OxRed_cat"/>
</dbReference>
<keyword evidence="6" id="KW-1185">Reference proteome</keyword>
<evidence type="ECO:0000256" key="3">
    <source>
        <dbReference type="ARBA" id="ARBA00049357"/>
    </source>
</evidence>
<dbReference type="AlphaFoldDB" id="F4FZK2"/>
<evidence type="ECO:0000256" key="2">
    <source>
        <dbReference type="ARBA" id="ARBA00023002"/>
    </source>
</evidence>
<dbReference type="InterPro" id="IPR002869">
    <property type="entry name" value="Pyrv_flavodox_OxRed_cen"/>
</dbReference>
<feature type="domain" description="Pyruvate/ketoisovalerate oxidoreductase catalytic" evidence="4">
    <location>
        <begin position="5"/>
        <end position="167"/>
    </location>
</feature>
<dbReference type="InterPro" id="IPR011894">
    <property type="entry name" value="PorC_KorC"/>
</dbReference>
<evidence type="ECO:0000313" key="5">
    <source>
        <dbReference type="EMBL" id="AEB95692.1"/>
    </source>
</evidence>
<dbReference type="SUPFAM" id="SSF53323">
    <property type="entry name" value="Pyruvate-ferredoxin oxidoreductase, PFOR, domain III"/>
    <property type="match status" value="1"/>
</dbReference>
<accession>F4FZK2</accession>
<dbReference type="KEGG" id="mcn:Mcup_1589"/>
<dbReference type="PANTHER" id="PTHR43366">
    <property type="entry name" value="PYRUVATE SYNTHASE SUBUNIT PORC"/>
    <property type="match status" value="1"/>
</dbReference>
<dbReference type="STRING" id="1006006.Mcup_1589"/>
<dbReference type="EC" id="1.2.7.1" evidence="1"/>
<evidence type="ECO:0000313" key="6">
    <source>
        <dbReference type="Proteomes" id="UP000007812"/>
    </source>
</evidence>
<organism evidence="5 6">
    <name type="scientific">Metallosphaera cuprina (strain Ar-4)</name>
    <dbReference type="NCBI Taxonomy" id="1006006"/>
    <lineage>
        <taxon>Archaea</taxon>
        <taxon>Thermoproteota</taxon>
        <taxon>Thermoprotei</taxon>
        <taxon>Sulfolobales</taxon>
        <taxon>Sulfolobaceae</taxon>
        <taxon>Metallosphaera</taxon>
    </lineage>
</organism>
<dbReference type="InterPro" id="IPR051626">
    <property type="entry name" value="Oxidoreductase_gamma_subunit"/>
</dbReference>
<gene>
    <name evidence="5" type="ordered locus">Mcup_1589</name>
</gene>
<dbReference type="eggNOG" id="arCOG01603">
    <property type="taxonomic scope" value="Archaea"/>
</dbReference>
<dbReference type="Gene3D" id="3.40.920.10">
    <property type="entry name" value="Pyruvate-ferredoxin oxidoreductase, PFOR, domain III"/>
    <property type="match status" value="1"/>
</dbReference>
<dbReference type="HOGENOM" id="CLU_087284_2_0_2"/>
<proteinExistence type="predicted"/>
<dbReference type="PANTHER" id="PTHR43366:SF1">
    <property type="entry name" value="PYRUVATE SYNTHASE SUBUNIT PORC"/>
    <property type="match status" value="1"/>
</dbReference>
<dbReference type="Pfam" id="PF01558">
    <property type="entry name" value="POR"/>
    <property type="match status" value="1"/>
</dbReference>
<comment type="catalytic activity">
    <reaction evidence="3">
        <text>2 oxidized [2Fe-2S]-[ferredoxin] + pyruvate + CoA = 2 reduced [2Fe-2S]-[ferredoxin] + acetyl-CoA + CO2 + H(+)</text>
        <dbReference type="Rhea" id="RHEA:12765"/>
        <dbReference type="Rhea" id="RHEA-COMP:10000"/>
        <dbReference type="Rhea" id="RHEA-COMP:10001"/>
        <dbReference type="ChEBI" id="CHEBI:15361"/>
        <dbReference type="ChEBI" id="CHEBI:15378"/>
        <dbReference type="ChEBI" id="CHEBI:16526"/>
        <dbReference type="ChEBI" id="CHEBI:33737"/>
        <dbReference type="ChEBI" id="CHEBI:33738"/>
        <dbReference type="ChEBI" id="CHEBI:57287"/>
        <dbReference type="ChEBI" id="CHEBI:57288"/>
        <dbReference type="EC" id="1.2.7.1"/>
    </reaction>
</comment>
<protein>
    <recommendedName>
        <fullName evidence="1">pyruvate synthase</fullName>
        <ecNumber evidence="1">1.2.7.1</ecNumber>
    </recommendedName>
</protein>
<reference evidence="5 6" key="1">
    <citation type="journal article" date="2011" name="J. Bacteriol.">
        <title>Complete genome sequence of Metallosphaera cuprina, a metal sulfide-oxidizing archaeon from a hot spring.</title>
        <authorList>
            <person name="Liu L.J."/>
            <person name="You X.Y."/>
            <person name="Zheng H."/>
            <person name="Wang S."/>
            <person name="Jiang C.Y."/>
            <person name="Liu S.J."/>
        </authorList>
    </citation>
    <scope>NUCLEOTIDE SEQUENCE [LARGE SCALE GENOMIC DNA]</scope>
    <source>
        <strain evidence="5 6">Ar-4</strain>
    </source>
</reference>
<sequence>MKGRGGQGVVTAGELLTKSVIAKGKYAQSIPFFGGERRGAPVSSEVRISDEPIPLHRRVYNPDVVVVFDTTLIPLINPLEGLKDNGILLINSDNPKKYWKNTYYVNATEIARSLGLVVAGWSVVNTAMLGALAEMTKVVEPELLETSVMEEFPGKLGELNAKAVFLGTKEVKSLD</sequence>
<dbReference type="NCBIfam" id="TIGR02175">
    <property type="entry name" value="PorC_KorC"/>
    <property type="match status" value="1"/>
</dbReference>
<keyword evidence="5" id="KW-0670">Pyruvate</keyword>
<dbReference type="EMBL" id="CP002656">
    <property type="protein sequence ID" value="AEB95692.1"/>
    <property type="molecule type" value="Genomic_DNA"/>
</dbReference>
<dbReference type="GO" id="GO:0019164">
    <property type="term" value="F:pyruvate synthase activity"/>
    <property type="evidence" value="ECO:0007669"/>
    <property type="project" value="UniProtKB-EC"/>
</dbReference>
<evidence type="ECO:0000259" key="4">
    <source>
        <dbReference type="Pfam" id="PF01558"/>
    </source>
</evidence>
<dbReference type="PATRIC" id="fig|1006006.8.peg.1586"/>
<name>F4FZK2_METCR</name>
<keyword evidence="2" id="KW-0560">Oxidoreductase</keyword>
<evidence type="ECO:0000256" key="1">
    <source>
        <dbReference type="ARBA" id="ARBA00012822"/>
    </source>
</evidence>